<keyword evidence="1" id="KW-0812">Transmembrane</keyword>
<dbReference type="RefSeq" id="WP_129622762.1">
    <property type="nucleotide sequence ID" value="NZ_LR215043.1"/>
</dbReference>
<proteinExistence type="predicted"/>
<keyword evidence="1" id="KW-0472">Membrane</keyword>
<dbReference type="EMBL" id="LR215043">
    <property type="protein sequence ID" value="VEU77904.1"/>
    <property type="molecule type" value="Genomic_DNA"/>
</dbReference>
<feature type="transmembrane region" description="Helical" evidence="1">
    <location>
        <begin position="78"/>
        <end position="101"/>
    </location>
</feature>
<keyword evidence="3" id="KW-1185">Reference proteome</keyword>
<gene>
    <name evidence="2" type="ORF">NCTC10184_00117</name>
</gene>
<dbReference type="KEGG" id="mcob:NCTC10184_00117"/>
<feature type="transmembrane region" description="Helical" evidence="1">
    <location>
        <begin position="34"/>
        <end position="58"/>
    </location>
</feature>
<name>A0A449B9S5_9BACT</name>
<reference evidence="2 3" key="1">
    <citation type="submission" date="2019-01" db="EMBL/GenBank/DDBJ databases">
        <authorList>
            <consortium name="Pathogen Informatics"/>
        </authorList>
    </citation>
    <scope>NUCLEOTIDE SEQUENCE [LARGE SCALE GENOMIC DNA]</scope>
    <source>
        <strain evidence="2 3">NCTC10184</strain>
    </source>
</reference>
<evidence type="ECO:0000313" key="2">
    <source>
        <dbReference type="EMBL" id="VEU77904.1"/>
    </source>
</evidence>
<dbReference type="NCBIfam" id="NF045849">
    <property type="entry name" value="ICE_MMCAP2_0565"/>
    <property type="match status" value="1"/>
</dbReference>
<organism evidence="2 3">
    <name type="scientific">Mycoplasmopsis columbinasalis</name>
    <dbReference type="NCBI Taxonomy" id="114880"/>
    <lineage>
        <taxon>Bacteria</taxon>
        <taxon>Bacillati</taxon>
        <taxon>Mycoplasmatota</taxon>
        <taxon>Mycoplasmoidales</taxon>
        <taxon>Metamycoplasmataceae</taxon>
        <taxon>Mycoplasmopsis</taxon>
    </lineage>
</organism>
<sequence length="120" mass="13135">MNFITQLAETSPTETQKIGIETINKQAYSIGSQIWKFGAAFLGIGLVIAIGFIIYFALKLIMSNDQEHTEKYMLKIKISVLALGIVVGVLLIVSFIVPTVIELFSKSNPLSALNKSDKVS</sequence>
<dbReference type="Proteomes" id="UP000290876">
    <property type="component" value="Chromosome"/>
</dbReference>
<evidence type="ECO:0000256" key="1">
    <source>
        <dbReference type="SAM" id="Phobius"/>
    </source>
</evidence>
<protein>
    <submittedName>
        <fullName evidence="2">Uncharacterized protein</fullName>
    </submittedName>
</protein>
<keyword evidence="1" id="KW-1133">Transmembrane helix</keyword>
<accession>A0A449B9S5</accession>
<evidence type="ECO:0000313" key="3">
    <source>
        <dbReference type="Proteomes" id="UP000290876"/>
    </source>
</evidence>
<dbReference type="AlphaFoldDB" id="A0A449B9S5"/>